<dbReference type="Pfam" id="PF18986">
    <property type="entry name" value="DUF5719"/>
    <property type="match status" value="1"/>
</dbReference>
<keyword evidence="1" id="KW-0812">Transmembrane</keyword>
<dbReference type="KEGG" id="bii:BINDI_0748"/>
<name>A0A087VUA1_9BIFI</name>
<gene>
    <name evidence="2" type="ORF">BINDI_0748</name>
</gene>
<evidence type="ECO:0008006" key="4">
    <source>
        <dbReference type="Google" id="ProtNLM"/>
    </source>
</evidence>
<sequence length="508" mass="53182">MSKETKKPAGRGSLWRLSLGGFSILIVVALVACLVFFRLPSFMVDKTDATSTKTHEVSQRTITSYCPARMSLDDAEKVGDEQFRASEGDLAASAMMGSFGSVLTSRISPMGEGQSKTLSDPDPLDGEKAMVGSHDVGSEALTFTSNLYKVESGAGSTASMVSWATEGDFKGVQGLRCPDAAMESSFLLPTTRQGWTQHLVAYNPSSKATKVTISIHGSASGSRMNLANGSMMTVAPGGHASFNLSAAAPDQDGIYVTATSSQAPVALMVTISAMSGLESRGSDYATALEAASRDLIIPGVRGADKVLLLARSEKNASLKLTWLDGQGGQGSDDRKLEAGRTAAIDLGEVPEGKTALRITADEPINAVVKIQGDSEKDQSDFAILNPGEAAVSGAVTVPENTKGRLTLVNGSQKQTSVSLTGFDKTGKKTGHREVVLDPSKAEEFAPEDLGADTTAVRMDEAEQVIWNARIEVDKVREAGLVGLASVMPTALLPRTAVIHAGPDSAILP</sequence>
<evidence type="ECO:0000256" key="1">
    <source>
        <dbReference type="SAM" id="Phobius"/>
    </source>
</evidence>
<dbReference type="HOGENOM" id="CLU_534927_0_0_11"/>
<feature type="transmembrane region" description="Helical" evidence="1">
    <location>
        <begin position="14"/>
        <end position="37"/>
    </location>
</feature>
<keyword evidence="3" id="KW-1185">Reference proteome</keyword>
<evidence type="ECO:0000313" key="2">
    <source>
        <dbReference type="EMBL" id="AIC92020.1"/>
    </source>
</evidence>
<reference evidence="2 3" key="1">
    <citation type="journal article" date="2014" name="Appl. Environ. Microbiol.">
        <title>Genomic encyclopedia of type strains of the genus Bifidobacterium.</title>
        <authorList>
            <person name="Milani C."/>
            <person name="Lugli G.A."/>
            <person name="Duranti S."/>
            <person name="Turroni F."/>
            <person name="Bottacini F."/>
            <person name="Mangifesta M."/>
            <person name="Sanchez B."/>
            <person name="Viappiani A."/>
            <person name="Mancabelli L."/>
            <person name="Taminiau B."/>
            <person name="Delcenserie V."/>
            <person name="Barrangou R."/>
            <person name="Margolles A."/>
            <person name="van Sinderen D."/>
            <person name="Ventura M."/>
        </authorList>
    </citation>
    <scope>NUCLEOTIDE SEQUENCE [LARGE SCALE GENOMIC DNA]</scope>
    <source>
        <strain evidence="2 3">LMG 11587</strain>
    </source>
</reference>
<dbReference type="OrthoDB" id="3240451at2"/>
<protein>
    <recommendedName>
        <fullName evidence="4">Organic solvents resistance ABC transporter permease</fullName>
    </recommendedName>
</protein>
<proteinExistence type="predicted"/>
<keyword evidence="1" id="KW-1133">Transmembrane helix</keyword>
<dbReference type="Proteomes" id="UP000028569">
    <property type="component" value="Chromosome"/>
</dbReference>
<dbReference type="PROSITE" id="PS51257">
    <property type="entry name" value="PROKAR_LIPOPROTEIN"/>
    <property type="match status" value="1"/>
</dbReference>
<keyword evidence="1" id="KW-0472">Membrane</keyword>
<dbReference type="EMBL" id="CP006018">
    <property type="protein sequence ID" value="AIC92020.1"/>
    <property type="molecule type" value="Genomic_DNA"/>
</dbReference>
<dbReference type="InterPro" id="IPR043777">
    <property type="entry name" value="DUF5719"/>
</dbReference>
<dbReference type="RefSeq" id="WP_033490216.1">
    <property type="nucleotide sequence ID" value="NZ_CP006018.1"/>
</dbReference>
<accession>A0A087VUA1</accession>
<organism evidence="2 3">
    <name type="scientific">Bifidobacterium [indicum] DSM 20214 = LMG 11587</name>
    <dbReference type="NCBI Taxonomy" id="1341694"/>
    <lineage>
        <taxon>Bacteria</taxon>
        <taxon>Bacillati</taxon>
        <taxon>Actinomycetota</taxon>
        <taxon>Actinomycetes</taxon>
        <taxon>Bifidobacteriales</taxon>
        <taxon>Bifidobacteriaceae</taxon>
        <taxon>Bifidobacterium</taxon>
    </lineage>
</organism>
<dbReference type="AlphaFoldDB" id="A0A087VUA1"/>
<evidence type="ECO:0000313" key="3">
    <source>
        <dbReference type="Proteomes" id="UP000028569"/>
    </source>
</evidence>